<feature type="transmembrane region" description="Helical" evidence="10">
    <location>
        <begin position="114"/>
        <end position="134"/>
    </location>
</feature>
<comment type="subcellular location">
    <subcellularLocation>
        <location evidence="1">Membrane</location>
        <topology evidence="1">Multi-pass membrane protein</topology>
    </subcellularLocation>
</comment>
<keyword evidence="7" id="KW-0520">NAD</keyword>
<evidence type="ECO:0000256" key="10">
    <source>
        <dbReference type="SAM" id="Phobius"/>
    </source>
</evidence>
<accession>A0AAN9HL79</accession>
<keyword evidence="6 10" id="KW-1133">Transmembrane helix</keyword>
<feature type="transmembrane region" description="Helical" evidence="10">
    <location>
        <begin position="154"/>
        <end position="173"/>
    </location>
</feature>
<feature type="transmembrane region" description="Helical" evidence="10">
    <location>
        <begin position="313"/>
        <end position="334"/>
    </location>
</feature>
<keyword evidence="3" id="KW-0934">Plastid</keyword>
<evidence type="ECO:0000313" key="13">
    <source>
        <dbReference type="EMBL" id="KAK7235691.1"/>
    </source>
</evidence>
<dbReference type="GO" id="GO:0016020">
    <property type="term" value="C:membrane"/>
    <property type="evidence" value="ECO:0007669"/>
    <property type="project" value="UniProtKB-SubCell"/>
</dbReference>
<evidence type="ECO:0000256" key="9">
    <source>
        <dbReference type="ARBA" id="ARBA00023136"/>
    </source>
</evidence>
<feature type="transmembrane region" description="Helical" evidence="10">
    <location>
        <begin position="57"/>
        <end position="74"/>
    </location>
</feature>
<evidence type="ECO:0000313" key="14">
    <source>
        <dbReference type="Proteomes" id="UP001372338"/>
    </source>
</evidence>
<reference evidence="13 14" key="1">
    <citation type="submission" date="2024-01" db="EMBL/GenBank/DDBJ databases">
        <title>The genomes of 5 underutilized Papilionoideae crops provide insights into root nodulation and disease resistanc.</title>
        <authorList>
            <person name="Yuan L."/>
        </authorList>
    </citation>
    <scope>NUCLEOTIDE SEQUENCE [LARGE SCALE GENOMIC DNA]</scope>
    <source>
        <strain evidence="13">ZHUSHIDOU_FW_LH</strain>
        <tissue evidence="13">Leaf</tissue>
    </source>
</reference>
<keyword evidence="2" id="KW-0813">Transport</keyword>
<dbReference type="GO" id="GO:0009536">
    <property type="term" value="C:plastid"/>
    <property type="evidence" value="ECO:0007669"/>
    <property type="project" value="UniProtKB-ARBA"/>
</dbReference>
<feature type="domain" description="NADH:quinone oxidoreductase/Mrp antiporter transmembrane" evidence="11">
    <location>
        <begin position="77"/>
        <end position="190"/>
    </location>
</feature>
<evidence type="ECO:0000256" key="1">
    <source>
        <dbReference type="ARBA" id="ARBA00004141"/>
    </source>
</evidence>
<protein>
    <recommendedName>
        <fullName evidence="15">NADH dehydrogenase subunit 2</fullName>
    </recommendedName>
</protein>
<feature type="transmembrane region" description="Helical" evidence="10">
    <location>
        <begin position="366"/>
        <end position="388"/>
    </location>
</feature>
<dbReference type="EMBL" id="JAYWIO010000043">
    <property type="protein sequence ID" value="KAK7235691.1"/>
    <property type="molecule type" value="Genomic_DNA"/>
</dbReference>
<dbReference type="AlphaFoldDB" id="A0AAN9HL79"/>
<feature type="domain" description="NADH:quinone oxidoreductase/Mrp antiporter transmembrane" evidence="11">
    <location>
        <begin position="192"/>
        <end position="328"/>
    </location>
</feature>
<name>A0AAN9HL79_CROPI</name>
<dbReference type="Pfam" id="PF00361">
    <property type="entry name" value="Proton_antipo_M"/>
    <property type="match status" value="2"/>
</dbReference>
<feature type="transmembrane region" description="Helical" evidence="10">
    <location>
        <begin position="80"/>
        <end position="102"/>
    </location>
</feature>
<evidence type="ECO:0000256" key="3">
    <source>
        <dbReference type="ARBA" id="ARBA00022528"/>
    </source>
</evidence>
<dbReference type="Proteomes" id="UP001372338">
    <property type="component" value="Unassembled WGS sequence"/>
</dbReference>
<evidence type="ECO:0000256" key="6">
    <source>
        <dbReference type="ARBA" id="ARBA00022989"/>
    </source>
</evidence>
<keyword evidence="3" id="KW-0150">Chloroplast</keyword>
<feature type="transmembrane region" description="Helical" evidence="10">
    <location>
        <begin position="234"/>
        <end position="258"/>
    </location>
</feature>
<sequence length="396" mass="43621">MSITALLFRWREEPMISFSGNFQTNNFNEIFQFLILLCSTLCIPLSVEYIECTEMAITEFLLLVLTATLGGMFLCGANDLITIFVAPECFSLCSYLLSGYTKKDVRSNEATTKYLLMGGASSSILVHGFSWLYGSSGGEIELQEIVNGLINTQMYNSPGISIALIFITVGIGFKLSPAPSHQWTPDVYEGVRMILGNLIAITQTSMKRMLAYSSIGQIGYVIIGIIVGDSNGGYASMITYMLFYISMNLGTFACIVSFGLRTGTDNIRDYAGLYTKDPFLALSLALCLLSLGGLPPLAGFFGKLHLFWCGWQAGLYFLVSIGLLTSVVSIYYYLKIIKLLMTGRNQEITPHVRNYRRSPLRSNNSIELSMIVCVIASTISGISMNPIIEIAQDTLF</sequence>
<evidence type="ECO:0000256" key="8">
    <source>
        <dbReference type="ARBA" id="ARBA00023078"/>
    </source>
</evidence>
<feature type="transmembrane region" description="Helical" evidence="10">
    <location>
        <begin position="279"/>
        <end position="301"/>
    </location>
</feature>
<evidence type="ECO:0000256" key="7">
    <source>
        <dbReference type="ARBA" id="ARBA00023027"/>
    </source>
</evidence>
<evidence type="ECO:0000259" key="12">
    <source>
        <dbReference type="Pfam" id="PF19530"/>
    </source>
</evidence>
<keyword evidence="8" id="KW-0793">Thylakoid</keyword>
<keyword evidence="4 10" id="KW-0812">Transmembrane</keyword>
<evidence type="ECO:0000259" key="11">
    <source>
        <dbReference type="Pfam" id="PF00361"/>
    </source>
</evidence>
<dbReference type="PANTHER" id="PTHR22773">
    <property type="entry name" value="NADH DEHYDROGENASE"/>
    <property type="match status" value="1"/>
</dbReference>
<evidence type="ECO:0000256" key="5">
    <source>
        <dbReference type="ARBA" id="ARBA00022967"/>
    </source>
</evidence>
<feature type="transmembrane region" description="Helical" evidence="10">
    <location>
        <begin position="30"/>
        <end position="50"/>
    </location>
</feature>
<dbReference type="InterPro" id="IPR001750">
    <property type="entry name" value="ND/Mrp_TM"/>
</dbReference>
<organism evidence="13 14">
    <name type="scientific">Crotalaria pallida</name>
    <name type="common">Smooth rattlebox</name>
    <name type="synonym">Crotalaria striata</name>
    <dbReference type="NCBI Taxonomy" id="3830"/>
    <lineage>
        <taxon>Eukaryota</taxon>
        <taxon>Viridiplantae</taxon>
        <taxon>Streptophyta</taxon>
        <taxon>Embryophyta</taxon>
        <taxon>Tracheophyta</taxon>
        <taxon>Spermatophyta</taxon>
        <taxon>Magnoliopsida</taxon>
        <taxon>eudicotyledons</taxon>
        <taxon>Gunneridae</taxon>
        <taxon>Pentapetalae</taxon>
        <taxon>rosids</taxon>
        <taxon>fabids</taxon>
        <taxon>Fabales</taxon>
        <taxon>Fabaceae</taxon>
        <taxon>Papilionoideae</taxon>
        <taxon>50 kb inversion clade</taxon>
        <taxon>genistoids sensu lato</taxon>
        <taxon>core genistoids</taxon>
        <taxon>Crotalarieae</taxon>
        <taxon>Crotalaria</taxon>
    </lineage>
</organism>
<dbReference type="InterPro" id="IPR045693">
    <property type="entry name" value="Ndh2_N"/>
</dbReference>
<dbReference type="Pfam" id="PF19530">
    <property type="entry name" value="Ndh2_N"/>
    <property type="match status" value="1"/>
</dbReference>
<keyword evidence="9 10" id="KW-0472">Membrane</keyword>
<feature type="transmembrane region" description="Helical" evidence="10">
    <location>
        <begin position="209"/>
        <end position="228"/>
    </location>
</feature>
<keyword evidence="14" id="KW-1185">Reference proteome</keyword>
<keyword evidence="5" id="KW-1278">Translocase</keyword>
<evidence type="ECO:0000256" key="4">
    <source>
        <dbReference type="ARBA" id="ARBA00022692"/>
    </source>
</evidence>
<comment type="caution">
    <text evidence="13">The sequence shown here is derived from an EMBL/GenBank/DDBJ whole genome shotgun (WGS) entry which is preliminary data.</text>
</comment>
<gene>
    <name evidence="13" type="ORF">RIF29_46071</name>
</gene>
<evidence type="ECO:0000256" key="2">
    <source>
        <dbReference type="ARBA" id="ARBA00022448"/>
    </source>
</evidence>
<feature type="domain" description="NAD(P)H-quinone oxidoreductase subunit 2 N-terminal" evidence="12">
    <location>
        <begin position="1"/>
        <end position="48"/>
    </location>
</feature>
<proteinExistence type="predicted"/>
<evidence type="ECO:0008006" key="15">
    <source>
        <dbReference type="Google" id="ProtNLM"/>
    </source>
</evidence>